<feature type="compositionally biased region" description="Low complexity" evidence="1">
    <location>
        <begin position="243"/>
        <end position="263"/>
    </location>
</feature>
<feature type="compositionally biased region" description="Polar residues" evidence="1">
    <location>
        <begin position="264"/>
        <end position="275"/>
    </location>
</feature>
<feature type="compositionally biased region" description="Basic and acidic residues" evidence="1">
    <location>
        <begin position="79"/>
        <end position="92"/>
    </location>
</feature>
<feature type="region of interest" description="Disordered" evidence="1">
    <location>
        <begin position="150"/>
        <end position="298"/>
    </location>
</feature>
<proteinExistence type="predicted"/>
<feature type="compositionally biased region" description="Low complexity" evidence="1">
    <location>
        <begin position="93"/>
        <end position="111"/>
    </location>
</feature>
<feature type="region of interest" description="Disordered" evidence="1">
    <location>
        <begin position="485"/>
        <end position="536"/>
    </location>
</feature>
<organism evidence="2">
    <name type="scientific">Rhizopus microsporus var. microsporus</name>
    <dbReference type="NCBI Taxonomy" id="86635"/>
    <lineage>
        <taxon>Eukaryota</taxon>
        <taxon>Fungi</taxon>
        <taxon>Fungi incertae sedis</taxon>
        <taxon>Mucoromycota</taxon>
        <taxon>Mucoromycotina</taxon>
        <taxon>Mucoromycetes</taxon>
        <taxon>Mucorales</taxon>
        <taxon>Mucorineae</taxon>
        <taxon>Rhizopodaceae</taxon>
        <taxon>Rhizopus</taxon>
    </lineage>
</organism>
<dbReference type="Proteomes" id="UP000242414">
    <property type="component" value="Unassembled WGS sequence"/>
</dbReference>
<dbReference type="EMBL" id="KV921969">
    <property type="protein sequence ID" value="ORE04505.1"/>
    <property type="molecule type" value="Genomic_DNA"/>
</dbReference>
<accession>A0A1X0QXN5</accession>
<feature type="compositionally biased region" description="Basic and acidic residues" evidence="1">
    <location>
        <begin position="487"/>
        <end position="536"/>
    </location>
</feature>
<evidence type="ECO:0000313" key="2">
    <source>
        <dbReference type="EMBL" id="ORE04505.1"/>
    </source>
</evidence>
<feature type="compositionally biased region" description="Basic and acidic residues" evidence="1">
    <location>
        <begin position="49"/>
        <end position="60"/>
    </location>
</feature>
<feature type="compositionally biased region" description="Polar residues" evidence="1">
    <location>
        <begin position="176"/>
        <end position="217"/>
    </location>
</feature>
<reference evidence="2" key="1">
    <citation type="journal article" date="2016" name="Proc. Natl. Acad. Sci. U.S.A.">
        <title>Lipid metabolic changes in an early divergent fungus govern the establishment of a mutualistic symbiosis with endobacteria.</title>
        <authorList>
            <person name="Lastovetsky O.A."/>
            <person name="Gaspar M.L."/>
            <person name="Mondo S.J."/>
            <person name="LaButti K.M."/>
            <person name="Sandor L."/>
            <person name="Grigoriev I.V."/>
            <person name="Henry S.A."/>
            <person name="Pawlowska T.E."/>
        </authorList>
    </citation>
    <scope>NUCLEOTIDE SEQUENCE [LARGE SCALE GENOMIC DNA]</scope>
    <source>
        <strain evidence="2">ATCC 52814</strain>
    </source>
</reference>
<evidence type="ECO:0000256" key="1">
    <source>
        <dbReference type="SAM" id="MobiDB-lite"/>
    </source>
</evidence>
<protein>
    <submittedName>
        <fullName evidence="2">Uncharacterized protein</fullName>
    </submittedName>
</protein>
<name>A0A1X0QXN5_RHIZD</name>
<dbReference type="AlphaFoldDB" id="A0A1X0QXN5"/>
<feature type="region of interest" description="Disordered" evidence="1">
    <location>
        <begin position="43"/>
        <end position="125"/>
    </location>
</feature>
<gene>
    <name evidence="2" type="ORF">BCV72DRAFT_312743</name>
</gene>
<feature type="compositionally biased region" description="Low complexity" evidence="1">
    <location>
        <begin position="162"/>
        <end position="175"/>
    </location>
</feature>
<sequence length="700" mass="78932">MRNLFDIGKERKSLKLVKKLQEEAEIEWEKELARRREQELNDEAIAKALQDELEREENTSRDASNPFTPSISPPPLPTKPREYNPHSLDSSDHTTSSQSISGKSRSSISTTPLYGISNRNSSLPNKSYLHYKPGLTMQVTSPVVSSNVFNTPAQKPSTLPVSNTLSSITTNNSKSQPRPASSTSSNNVKPVQNPPSNNKTSTPMFHTPMQASSSLPTVHSPPSPLSSQKKQQPTTSITQFHVPPTNNNNTNQHHMPQPHPTQTYPSAIDSTSQIQRPPVTPISYPKKEPYHIKTNNSTTQSVPLALSMPEPFAHSIRTQSEPIVLPLSQPQYIKPVEPVQTHAQNMTTPYQPKQASVHPVMTLNTSNPYYKTSDSFLSLKPNQEEKLEQDVPFAPKKAIIDDHGDDESSASSKYDFSDMVYVKNSKKMMAESSDNPFDDTNAVKEIQIVDPTLHIYPLATEEKVEQKNEAVVVTSKEKTEQTWTRGYVEKESTERPYAEKESTDRSYVEKESTDRPYVEKESADRPYAEKESKEIEPVRLLVRPDNDDNDDDMPKQVFPTNILRAGAPVPSNEYGYYSVDKDLPTVPQSANKEDRHITVASVNPGQRVWIRIHPTDTGKTLAERIHIVATYQTRKITKITTKNGRNIPLDNTPLFADWNEILSFEEGEPWTFEWAYMDHPYLEKLAGGKEWVKHLKSKVL</sequence>
<dbReference type="OrthoDB" id="2285740at2759"/>
<dbReference type="VEuPathDB" id="FungiDB:BCV72DRAFT_312743"/>
<feature type="compositionally biased region" description="Polar residues" evidence="1">
    <location>
        <begin position="150"/>
        <end position="161"/>
    </location>
</feature>